<dbReference type="InterPro" id="IPR038136">
    <property type="entry name" value="CofD-like_dom_sf"/>
</dbReference>
<sequence length="304" mass="32539">MITVLCGGVGAARLLRALRTQIDERDIVAIVNVGDDLELHGLTICPDIDTITYTLGGLNDDERGWGLKDETWRAMGRLGELGGESWFSLGDQDLATHLYRTQRMHEGATKLEVTAELAEKRGLTLRMLPASNDVIATRLDTEVGDLSFQEYFVKHHHGVTTSAVRYVGGATATPAPGVLEAIASASRIIIAPSNPILSIQPIVEMPAVAEALRARRHDVIAVTPLIGGAALKGPADRLMNELGYEASNAGIARYYAPYAATLVIDEVDAETAPGVEAAGMRAVVTTTIMANPLHAEALVRELLK</sequence>
<name>A0A6J7D2A2_9ZZZZ</name>
<reference evidence="3" key="1">
    <citation type="submission" date="2020-05" db="EMBL/GenBank/DDBJ databases">
        <authorList>
            <person name="Chiriac C."/>
            <person name="Salcher M."/>
            <person name="Ghai R."/>
            <person name="Kavagutti S V."/>
        </authorList>
    </citation>
    <scope>NUCLEOTIDE SEQUENCE</scope>
</reference>
<evidence type="ECO:0000256" key="2">
    <source>
        <dbReference type="ARBA" id="ARBA00022842"/>
    </source>
</evidence>
<dbReference type="PANTHER" id="PTHR43007">
    <property type="entry name" value="2-PHOSPHO-L-LACTATE TRANSFERASE"/>
    <property type="match status" value="1"/>
</dbReference>
<dbReference type="HAMAP" id="MF_01257">
    <property type="entry name" value="CofD"/>
    <property type="match status" value="1"/>
</dbReference>
<evidence type="ECO:0000256" key="1">
    <source>
        <dbReference type="ARBA" id="ARBA00022679"/>
    </source>
</evidence>
<dbReference type="SUPFAM" id="SSF142338">
    <property type="entry name" value="CofD-like"/>
    <property type="match status" value="1"/>
</dbReference>
<accession>A0A6J7D2A2</accession>
<evidence type="ECO:0000313" key="3">
    <source>
        <dbReference type="EMBL" id="CAB4863880.1"/>
    </source>
</evidence>
<dbReference type="Pfam" id="PF01933">
    <property type="entry name" value="CofD"/>
    <property type="match status" value="1"/>
</dbReference>
<protein>
    <submittedName>
        <fullName evidence="3">Unannotated protein</fullName>
    </submittedName>
</protein>
<keyword evidence="1" id="KW-0808">Transferase</keyword>
<dbReference type="AlphaFoldDB" id="A0A6J7D2A2"/>
<dbReference type="Gene3D" id="1.10.8.240">
    <property type="entry name" value="CofD-like domain"/>
    <property type="match status" value="1"/>
</dbReference>
<dbReference type="EMBL" id="CAFBLN010000010">
    <property type="protein sequence ID" value="CAB4863880.1"/>
    <property type="molecule type" value="Genomic_DNA"/>
</dbReference>
<dbReference type="Gene3D" id="3.40.50.10680">
    <property type="entry name" value="CofD-like domains"/>
    <property type="match status" value="1"/>
</dbReference>
<dbReference type="GO" id="GO:0043743">
    <property type="term" value="F:LPPG:FO 2-phospho-L-lactate transferase activity"/>
    <property type="evidence" value="ECO:0007669"/>
    <property type="project" value="InterPro"/>
</dbReference>
<proteinExistence type="inferred from homology"/>
<dbReference type="NCBIfam" id="TIGR01819">
    <property type="entry name" value="F420_cofD"/>
    <property type="match status" value="1"/>
</dbReference>
<organism evidence="3">
    <name type="scientific">freshwater metagenome</name>
    <dbReference type="NCBI Taxonomy" id="449393"/>
    <lineage>
        <taxon>unclassified sequences</taxon>
        <taxon>metagenomes</taxon>
        <taxon>ecological metagenomes</taxon>
    </lineage>
</organism>
<gene>
    <name evidence="3" type="ORF">UFOPK3381_00411</name>
</gene>
<keyword evidence="2" id="KW-0460">Magnesium</keyword>
<dbReference type="InterPro" id="IPR010115">
    <property type="entry name" value="FbiA/CofD"/>
</dbReference>
<dbReference type="CDD" id="cd07186">
    <property type="entry name" value="CofD_like"/>
    <property type="match status" value="1"/>
</dbReference>
<dbReference type="InterPro" id="IPR002882">
    <property type="entry name" value="CofD"/>
</dbReference>
<dbReference type="PANTHER" id="PTHR43007:SF1">
    <property type="entry name" value="2-PHOSPHO-L-LACTATE TRANSFERASE"/>
    <property type="match status" value="1"/>
</dbReference>
<dbReference type="GO" id="GO:0000287">
    <property type="term" value="F:magnesium ion binding"/>
    <property type="evidence" value="ECO:0007669"/>
    <property type="project" value="InterPro"/>
</dbReference>